<gene>
    <name evidence="4" type="ORF">BOTBODRAFT_186502</name>
</gene>
<dbReference type="InParanoid" id="A0A067MY57"/>
<dbReference type="HOGENOM" id="CLU_046025_4_1_1"/>
<dbReference type="AlphaFoldDB" id="A0A067MY57"/>
<keyword evidence="5" id="KW-1185">Reference proteome</keyword>
<dbReference type="InterPro" id="IPR045339">
    <property type="entry name" value="DUF6534"/>
</dbReference>
<organism evidence="4 5">
    <name type="scientific">Botryobasidium botryosum (strain FD-172 SS1)</name>
    <dbReference type="NCBI Taxonomy" id="930990"/>
    <lineage>
        <taxon>Eukaryota</taxon>
        <taxon>Fungi</taxon>
        <taxon>Dikarya</taxon>
        <taxon>Basidiomycota</taxon>
        <taxon>Agaricomycotina</taxon>
        <taxon>Agaricomycetes</taxon>
        <taxon>Cantharellales</taxon>
        <taxon>Botryobasidiaceae</taxon>
        <taxon>Botryobasidium</taxon>
    </lineage>
</organism>
<evidence type="ECO:0000313" key="5">
    <source>
        <dbReference type="Proteomes" id="UP000027195"/>
    </source>
</evidence>
<keyword evidence="2" id="KW-0472">Membrane</keyword>
<keyword evidence="2" id="KW-1133">Transmembrane helix</keyword>
<feature type="transmembrane region" description="Helical" evidence="2">
    <location>
        <begin position="54"/>
        <end position="83"/>
    </location>
</feature>
<dbReference type="Pfam" id="PF20152">
    <property type="entry name" value="DUF6534"/>
    <property type="match status" value="1"/>
</dbReference>
<dbReference type="PANTHER" id="PTHR40465">
    <property type="entry name" value="CHROMOSOME 1, WHOLE GENOME SHOTGUN SEQUENCE"/>
    <property type="match status" value="1"/>
</dbReference>
<feature type="transmembrane region" description="Helical" evidence="2">
    <location>
        <begin position="125"/>
        <end position="148"/>
    </location>
</feature>
<evidence type="ECO:0000313" key="4">
    <source>
        <dbReference type="EMBL" id="KDQ16461.1"/>
    </source>
</evidence>
<protein>
    <recommendedName>
        <fullName evidence="3">DUF6534 domain-containing protein</fullName>
    </recommendedName>
</protein>
<feature type="transmembrane region" description="Helical" evidence="2">
    <location>
        <begin position="225"/>
        <end position="247"/>
    </location>
</feature>
<reference evidence="5" key="1">
    <citation type="journal article" date="2014" name="Proc. Natl. Acad. Sci. U.S.A.">
        <title>Extensive sampling of basidiomycete genomes demonstrates inadequacy of the white-rot/brown-rot paradigm for wood decay fungi.</title>
        <authorList>
            <person name="Riley R."/>
            <person name="Salamov A.A."/>
            <person name="Brown D.W."/>
            <person name="Nagy L.G."/>
            <person name="Floudas D."/>
            <person name="Held B.W."/>
            <person name="Levasseur A."/>
            <person name="Lombard V."/>
            <person name="Morin E."/>
            <person name="Otillar R."/>
            <person name="Lindquist E.A."/>
            <person name="Sun H."/>
            <person name="LaButti K.M."/>
            <person name="Schmutz J."/>
            <person name="Jabbour D."/>
            <person name="Luo H."/>
            <person name="Baker S.E."/>
            <person name="Pisabarro A.G."/>
            <person name="Walton J.D."/>
            <person name="Blanchette R.A."/>
            <person name="Henrissat B."/>
            <person name="Martin F."/>
            <person name="Cullen D."/>
            <person name="Hibbett D.S."/>
            <person name="Grigoriev I.V."/>
        </authorList>
    </citation>
    <scope>NUCLEOTIDE SEQUENCE [LARGE SCALE GENOMIC DNA]</scope>
    <source>
        <strain evidence="5">FD-172 SS1</strain>
    </source>
</reference>
<sequence>MASAALVNQFPGLYLGPLVLGPLIQSVMQGLIIQMSRIYFSRAQTDHRLLKGIIILLNILALLQTCGAFYDVWTIFIVGFGHWDPTRGFSVAQKLQPVAQATMSSPVQAYYIWRCWKVTNHNWFITVPLICVLASSWICSVISTNYFFEFNFTELAATIAATPLKDGAPPPPTPIPINGPLVAWLVSTASLDVAITGILLTYLLISKSKSKFQGLNDTINRLVFVLWETAIPPCICGLTACLTYLLLFKSSNSIDLFFQGLIGKFYIISLLETSSTSPLLDNVSTGRLVQLSQSITILDSRLTLNAKRGLSHEMSPWSARARSQVRVEITTATKEDGRSPGHGDRSSLPDLRPSPEHKIDYDQPYDDEEAQHHTVQIPPSADQSAV</sequence>
<dbReference type="OrthoDB" id="3206554at2759"/>
<evidence type="ECO:0000256" key="1">
    <source>
        <dbReference type="SAM" id="MobiDB-lite"/>
    </source>
</evidence>
<dbReference type="EMBL" id="KL198027">
    <property type="protein sequence ID" value="KDQ16461.1"/>
    <property type="molecule type" value="Genomic_DNA"/>
</dbReference>
<evidence type="ECO:0000256" key="2">
    <source>
        <dbReference type="SAM" id="Phobius"/>
    </source>
</evidence>
<name>A0A067MY57_BOTB1</name>
<feature type="transmembrane region" description="Helical" evidence="2">
    <location>
        <begin position="181"/>
        <end position="205"/>
    </location>
</feature>
<dbReference type="PANTHER" id="PTHR40465:SF1">
    <property type="entry name" value="DUF6534 DOMAIN-CONTAINING PROTEIN"/>
    <property type="match status" value="1"/>
</dbReference>
<dbReference type="Proteomes" id="UP000027195">
    <property type="component" value="Unassembled WGS sequence"/>
</dbReference>
<feature type="compositionally biased region" description="Basic and acidic residues" evidence="1">
    <location>
        <begin position="333"/>
        <end position="361"/>
    </location>
</feature>
<feature type="domain" description="DUF6534" evidence="3">
    <location>
        <begin position="189"/>
        <end position="271"/>
    </location>
</feature>
<proteinExistence type="predicted"/>
<feature type="transmembrane region" description="Helical" evidence="2">
    <location>
        <begin position="12"/>
        <end position="33"/>
    </location>
</feature>
<feature type="region of interest" description="Disordered" evidence="1">
    <location>
        <begin position="331"/>
        <end position="386"/>
    </location>
</feature>
<evidence type="ECO:0000259" key="3">
    <source>
        <dbReference type="Pfam" id="PF20152"/>
    </source>
</evidence>
<accession>A0A067MY57</accession>
<keyword evidence="2" id="KW-0812">Transmembrane</keyword>
<dbReference type="STRING" id="930990.A0A067MY57"/>